<evidence type="ECO:0000313" key="9">
    <source>
        <dbReference type="Proteomes" id="UP000291301"/>
    </source>
</evidence>
<comment type="similarity">
    <text evidence="2">Belongs to the GtrA family.</text>
</comment>
<organism evidence="8 9">
    <name type="scientific">Oricola cellulosilytica</name>
    <dbReference type="NCBI Taxonomy" id="1429082"/>
    <lineage>
        <taxon>Bacteria</taxon>
        <taxon>Pseudomonadati</taxon>
        <taxon>Pseudomonadota</taxon>
        <taxon>Alphaproteobacteria</taxon>
        <taxon>Hyphomicrobiales</taxon>
        <taxon>Ahrensiaceae</taxon>
        <taxon>Oricola</taxon>
    </lineage>
</organism>
<feature type="transmembrane region" description="Helical" evidence="6">
    <location>
        <begin position="99"/>
        <end position="118"/>
    </location>
</feature>
<evidence type="ECO:0000256" key="3">
    <source>
        <dbReference type="ARBA" id="ARBA00022692"/>
    </source>
</evidence>
<feature type="domain" description="GtrA/DPMS transmembrane" evidence="7">
    <location>
        <begin position="7"/>
        <end position="123"/>
    </location>
</feature>
<dbReference type="RefSeq" id="WP_131565811.1">
    <property type="nucleotide sequence ID" value="NZ_JAINFK010000001.1"/>
</dbReference>
<keyword evidence="9" id="KW-1185">Reference proteome</keyword>
<dbReference type="Pfam" id="PF04138">
    <property type="entry name" value="GtrA_DPMS_TM"/>
    <property type="match status" value="1"/>
</dbReference>
<evidence type="ECO:0000256" key="2">
    <source>
        <dbReference type="ARBA" id="ARBA00009399"/>
    </source>
</evidence>
<dbReference type="PANTHER" id="PTHR38459:SF1">
    <property type="entry name" value="PROPHAGE BACTOPRENOL-LINKED GLUCOSE TRANSLOCASE HOMOLOG"/>
    <property type="match status" value="1"/>
</dbReference>
<reference evidence="8 9" key="1">
    <citation type="journal article" date="2015" name="Antonie Van Leeuwenhoek">
        <title>Oricola cellulosilytica gen. nov., sp. nov., a cellulose-degrading bacterium of the family Phyllobacteriaceae isolated from surface seashore water, and emended descriptions of Mesorhizobium loti and Phyllobacterium myrsinacearum.</title>
        <authorList>
            <person name="Hameed A."/>
            <person name="Shahina M."/>
            <person name="Lai W.A."/>
            <person name="Lin S.Y."/>
            <person name="Young L.S."/>
            <person name="Liu Y.C."/>
            <person name="Hsu Y.H."/>
            <person name="Young C.C."/>
        </authorList>
    </citation>
    <scope>NUCLEOTIDE SEQUENCE [LARGE SCALE GENOMIC DNA]</scope>
    <source>
        <strain evidence="8 9">KCTC 52183</strain>
    </source>
</reference>
<dbReference type="InterPro" id="IPR007267">
    <property type="entry name" value="GtrA_DPMS_TM"/>
</dbReference>
<comment type="caution">
    <text evidence="8">The sequence shown here is derived from an EMBL/GenBank/DDBJ whole genome shotgun (WGS) entry which is preliminary data.</text>
</comment>
<dbReference type="AlphaFoldDB" id="A0A4V2MP80"/>
<evidence type="ECO:0000256" key="1">
    <source>
        <dbReference type="ARBA" id="ARBA00004141"/>
    </source>
</evidence>
<evidence type="ECO:0000313" key="8">
    <source>
        <dbReference type="EMBL" id="TCD16712.1"/>
    </source>
</evidence>
<dbReference type="GO" id="GO:0005886">
    <property type="term" value="C:plasma membrane"/>
    <property type="evidence" value="ECO:0007669"/>
    <property type="project" value="TreeGrafter"/>
</dbReference>
<dbReference type="OrthoDB" id="7360864at2"/>
<feature type="transmembrane region" description="Helical" evidence="6">
    <location>
        <begin position="35"/>
        <end position="51"/>
    </location>
</feature>
<proteinExistence type="inferred from homology"/>
<feature type="transmembrane region" description="Helical" evidence="6">
    <location>
        <begin position="71"/>
        <end position="93"/>
    </location>
</feature>
<keyword evidence="4 6" id="KW-1133">Transmembrane helix</keyword>
<dbReference type="PANTHER" id="PTHR38459">
    <property type="entry name" value="PROPHAGE BACTOPRENOL-LINKED GLUCOSE TRANSLOCASE HOMOLOG"/>
    <property type="match status" value="1"/>
</dbReference>
<evidence type="ECO:0000256" key="4">
    <source>
        <dbReference type="ARBA" id="ARBA00022989"/>
    </source>
</evidence>
<evidence type="ECO:0000256" key="6">
    <source>
        <dbReference type="SAM" id="Phobius"/>
    </source>
</evidence>
<evidence type="ECO:0000256" key="5">
    <source>
        <dbReference type="ARBA" id="ARBA00023136"/>
    </source>
</evidence>
<dbReference type="InterPro" id="IPR051401">
    <property type="entry name" value="GtrA_CellWall_Glycosyl"/>
</dbReference>
<comment type="subcellular location">
    <subcellularLocation>
        <location evidence="1">Membrane</location>
        <topology evidence="1">Multi-pass membrane protein</topology>
    </subcellularLocation>
</comment>
<protein>
    <submittedName>
        <fullName evidence="8">GtrA family protein</fullName>
    </submittedName>
</protein>
<sequence length="126" mass="13422">MRRFFGFAVAGGTGFVVDASVLTGLMAFTPLGPFSARIFAIGAAMFATWMINRTMTFGKSDRHVVREGARYGAVAITGAVLNYAIYSGLLLAAPNLFTPLGALVIAVAFVTVFSYVGYSRFVFSRG</sequence>
<keyword evidence="3 6" id="KW-0812">Transmembrane</keyword>
<dbReference type="EMBL" id="SJST01000001">
    <property type="protein sequence ID" value="TCD16712.1"/>
    <property type="molecule type" value="Genomic_DNA"/>
</dbReference>
<accession>A0A4V2MP80</accession>
<dbReference type="GO" id="GO:0000271">
    <property type="term" value="P:polysaccharide biosynthetic process"/>
    <property type="evidence" value="ECO:0007669"/>
    <property type="project" value="InterPro"/>
</dbReference>
<dbReference type="Proteomes" id="UP000291301">
    <property type="component" value="Unassembled WGS sequence"/>
</dbReference>
<evidence type="ECO:0000259" key="7">
    <source>
        <dbReference type="Pfam" id="PF04138"/>
    </source>
</evidence>
<keyword evidence="5 6" id="KW-0472">Membrane</keyword>
<name>A0A4V2MP80_9HYPH</name>
<gene>
    <name evidence="8" type="ORF">E0D97_00975</name>
</gene>